<keyword evidence="3" id="KW-1185">Reference proteome</keyword>
<organism evidence="2 3">
    <name type="scientific">Solirubrobacter phytolaccae</name>
    <dbReference type="NCBI Taxonomy" id="1404360"/>
    <lineage>
        <taxon>Bacteria</taxon>
        <taxon>Bacillati</taxon>
        <taxon>Actinomycetota</taxon>
        <taxon>Thermoleophilia</taxon>
        <taxon>Solirubrobacterales</taxon>
        <taxon>Solirubrobacteraceae</taxon>
        <taxon>Solirubrobacter</taxon>
    </lineage>
</organism>
<name>A0A9X3NA75_9ACTN</name>
<evidence type="ECO:0000256" key="1">
    <source>
        <dbReference type="SAM" id="MobiDB-lite"/>
    </source>
</evidence>
<evidence type="ECO:0000313" key="3">
    <source>
        <dbReference type="Proteomes" id="UP001147653"/>
    </source>
</evidence>
<gene>
    <name evidence="2" type="ORF">OJ997_12910</name>
</gene>
<dbReference type="EMBL" id="JAPDDP010000019">
    <property type="protein sequence ID" value="MDA0181200.1"/>
    <property type="molecule type" value="Genomic_DNA"/>
</dbReference>
<feature type="region of interest" description="Disordered" evidence="1">
    <location>
        <begin position="222"/>
        <end position="251"/>
    </location>
</feature>
<dbReference type="PANTHER" id="PTHR48174:SF5">
    <property type="entry name" value="VACUOLAR PROTEIN SORTING-ASSOCIATED PROTEIN 62"/>
    <property type="match status" value="1"/>
</dbReference>
<accession>A0A9X3NA75</accession>
<protein>
    <recommendedName>
        <fullName evidence="4">DUF946 domain-containing protein</fullName>
    </recommendedName>
</protein>
<dbReference type="Proteomes" id="UP001147653">
    <property type="component" value="Unassembled WGS sequence"/>
</dbReference>
<proteinExistence type="predicted"/>
<comment type="caution">
    <text evidence="2">The sequence shown here is derived from an EMBL/GenBank/DDBJ whole genome shotgun (WGS) entry which is preliminary data.</text>
</comment>
<feature type="region of interest" description="Disordered" evidence="1">
    <location>
        <begin position="327"/>
        <end position="350"/>
    </location>
</feature>
<dbReference type="RefSeq" id="WP_270025510.1">
    <property type="nucleotide sequence ID" value="NZ_JAPDDP010000019.1"/>
</dbReference>
<evidence type="ECO:0008006" key="4">
    <source>
        <dbReference type="Google" id="ProtNLM"/>
    </source>
</evidence>
<dbReference type="PANTHER" id="PTHR48174">
    <property type="entry name" value="DUF946 FAMILY PROTEIN"/>
    <property type="match status" value="1"/>
</dbReference>
<sequence length="350" mass="38837">MSDSRTLLQRHLPRLVYDAQEAYFADSAAVWTDSPTNVLRREDGTVIAKPPTLSLDYLGTYGARKGDAIGDTTRNYAKNAAKLHAQPGYANRVYGHARPDRTGRLWLQYWLFYYYNDFQLLGKLFSGGKHEGDWELVQIELDDAERPVRVVFSQHKEAEARPWAKVAKEGARPLVYVARGSHANYFSAGAHWTGTWFDQADGKGPRIDPKLEVVETDTPKWLHWPGRWGDTKPAGPLDSNSPTSPGPRRHWKDPLALIDTVTPTKKATPVPPPKATVRREEGVHVVAFEAPPEATGLVVATRPRGSDEPARVETFPLDSLTGEVQVPAQSADDEVWTSVVAPEKGPSESV</sequence>
<dbReference type="AlphaFoldDB" id="A0A9X3NA75"/>
<evidence type="ECO:0000313" key="2">
    <source>
        <dbReference type="EMBL" id="MDA0181200.1"/>
    </source>
</evidence>
<reference evidence="2" key="1">
    <citation type="submission" date="2022-10" db="EMBL/GenBank/DDBJ databases">
        <title>The WGS of Solirubrobacter phytolaccae KCTC 29190.</title>
        <authorList>
            <person name="Jiang Z."/>
        </authorList>
    </citation>
    <scope>NUCLEOTIDE SEQUENCE</scope>
    <source>
        <strain evidence="2">KCTC 29190</strain>
    </source>
</reference>